<sequence>MRQAEERNQERRQVEIAENRSKALFSSKIDELEDLSRIFED</sequence>
<reference evidence="1 2" key="1">
    <citation type="submission" date="2014-01" db="EMBL/GenBank/DDBJ databases">
        <title>Full genme sequencing of cellulolytic bacterium Gynuella sunshinyii YC6258T gen. nov., sp. nov.</title>
        <authorList>
            <person name="Khan H."/>
            <person name="Chung E.J."/>
            <person name="Chung Y.R."/>
        </authorList>
    </citation>
    <scope>NUCLEOTIDE SEQUENCE [LARGE SCALE GENOMIC DNA]</scope>
    <source>
        <strain evidence="1 2">YC6258</strain>
    </source>
</reference>
<dbReference type="HOGENOM" id="CLU_3270803_0_0_6"/>
<accession>A0A0C5VC34</accession>
<gene>
    <name evidence="1" type="ORF">YC6258_04883</name>
</gene>
<organism evidence="1 2">
    <name type="scientific">Gynuella sunshinyii YC6258</name>
    <dbReference type="NCBI Taxonomy" id="1445510"/>
    <lineage>
        <taxon>Bacteria</taxon>
        <taxon>Pseudomonadati</taxon>
        <taxon>Pseudomonadota</taxon>
        <taxon>Gammaproteobacteria</taxon>
        <taxon>Oceanospirillales</taxon>
        <taxon>Saccharospirillaceae</taxon>
        <taxon>Gynuella</taxon>
    </lineage>
</organism>
<keyword evidence="2" id="KW-1185">Reference proteome</keyword>
<proteinExistence type="predicted"/>
<dbReference type="KEGG" id="gsn:YC6258_04883"/>
<dbReference type="STRING" id="1445510.YC6258_04883"/>
<dbReference type="AlphaFoldDB" id="A0A0C5VC34"/>
<dbReference type="EMBL" id="CP007142">
    <property type="protein sequence ID" value="AJQ96915.1"/>
    <property type="molecule type" value="Genomic_DNA"/>
</dbReference>
<dbReference type="Proteomes" id="UP000032266">
    <property type="component" value="Chromosome"/>
</dbReference>
<evidence type="ECO:0000313" key="2">
    <source>
        <dbReference type="Proteomes" id="UP000032266"/>
    </source>
</evidence>
<evidence type="ECO:0000313" key="1">
    <source>
        <dbReference type="EMBL" id="AJQ96915.1"/>
    </source>
</evidence>
<name>A0A0C5VC34_9GAMM</name>
<protein>
    <submittedName>
        <fullName evidence="1">Uncharacterized protein</fullName>
    </submittedName>
</protein>